<dbReference type="OrthoDB" id="6003696at2"/>
<dbReference type="RefSeq" id="WP_093180569.1">
    <property type="nucleotide sequence ID" value="NZ_FMYH01000001.1"/>
</dbReference>
<gene>
    <name evidence="2" type="ORF">SAMN05216410_0524</name>
</gene>
<organism evidence="2 3">
    <name type="scientific">Sanguibacter gelidistatuariae</name>
    <dbReference type="NCBI Taxonomy" id="1814289"/>
    <lineage>
        <taxon>Bacteria</taxon>
        <taxon>Bacillati</taxon>
        <taxon>Actinomycetota</taxon>
        <taxon>Actinomycetes</taxon>
        <taxon>Micrococcales</taxon>
        <taxon>Sanguibacteraceae</taxon>
        <taxon>Sanguibacter</taxon>
    </lineage>
</organism>
<keyword evidence="3" id="KW-1185">Reference proteome</keyword>
<evidence type="ECO:0000313" key="3">
    <source>
        <dbReference type="Proteomes" id="UP000199039"/>
    </source>
</evidence>
<accession>A0A1G6GWY9</accession>
<sequence length="204" mass="21312">MKTIVLYATATMADWEYGYLTAGLAMSGKVASGDLALVVAADGSAGTVTTMGGLTIVPDSDLADLDTRDIAALVLPGANTWGQGHAAALRLAGDCKDSGILVAAICGATLGLARAGLLNDRDHTSNAPEFLAHAAEYTAADRYQATTTVSDRGVITAPATAPIDFARAVFEHLDLFHPATLDAWYGLYTTGEKKYFEQLQQADQ</sequence>
<protein>
    <submittedName>
        <fullName evidence="2">DJ-1/PfpI family protein</fullName>
    </submittedName>
</protein>
<dbReference type="AlphaFoldDB" id="A0A1G6GWY9"/>
<proteinExistence type="predicted"/>
<dbReference type="InterPro" id="IPR029062">
    <property type="entry name" value="Class_I_gatase-like"/>
</dbReference>
<dbReference type="Pfam" id="PF01965">
    <property type="entry name" value="DJ-1_PfpI"/>
    <property type="match status" value="1"/>
</dbReference>
<evidence type="ECO:0000313" key="2">
    <source>
        <dbReference type="EMBL" id="SDB86185.1"/>
    </source>
</evidence>
<dbReference type="InterPro" id="IPR002818">
    <property type="entry name" value="DJ-1/PfpI"/>
</dbReference>
<dbReference type="EMBL" id="FMYH01000001">
    <property type="protein sequence ID" value="SDB86185.1"/>
    <property type="molecule type" value="Genomic_DNA"/>
</dbReference>
<dbReference type="STRING" id="1814289.SAMN05216410_0524"/>
<feature type="domain" description="DJ-1/PfpI" evidence="1">
    <location>
        <begin position="2"/>
        <end position="171"/>
    </location>
</feature>
<dbReference type="Proteomes" id="UP000199039">
    <property type="component" value="Unassembled WGS sequence"/>
</dbReference>
<dbReference type="SUPFAM" id="SSF52317">
    <property type="entry name" value="Class I glutamine amidotransferase-like"/>
    <property type="match status" value="1"/>
</dbReference>
<dbReference type="Gene3D" id="3.40.50.880">
    <property type="match status" value="1"/>
</dbReference>
<reference evidence="2 3" key="1">
    <citation type="submission" date="2016-09" db="EMBL/GenBank/DDBJ databases">
        <authorList>
            <person name="Capua I."/>
            <person name="De Benedictis P."/>
            <person name="Joannis T."/>
            <person name="Lombin L.H."/>
            <person name="Cattoli G."/>
        </authorList>
    </citation>
    <scope>NUCLEOTIDE SEQUENCE [LARGE SCALE GENOMIC DNA]</scope>
    <source>
        <strain evidence="2 3">ISLP-3</strain>
    </source>
</reference>
<evidence type="ECO:0000259" key="1">
    <source>
        <dbReference type="Pfam" id="PF01965"/>
    </source>
</evidence>
<name>A0A1G6GWY9_9MICO</name>